<evidence type="ECO:0000313" key="3">
    <source>
        <dbReference type="Proteomes" id="UP000037122"/>
    </source>
</evidence>
<name>A0A0L0P8T7_CANAR</name>
<evidence type="ECO:0000313" key="2">
    <source>
        <dbReference type="EMBL" id="KNE02777.1"/>
    </source>
</evidence>
<dbReference type="Proteomes" id="UP000037122">
    <property type="component" value="Unassembled WGS sequence"/>
</dbReference>
<dbReference type="EMBL" id="LGST01000002">
    <property type="protein sequence ID" value="KNE02777.1"/>
    <property type="molecule type" value="Genomic_DNA"/>
</dbReference>
<keyword evidence="1" id="KW-0732">Signal</keyword>
<organism evidence="2 3">
    <name type="scientific">Candidozyma auris</name>
    <name type="common">Yeast</name>
    <name type="synonym">Candida auris</name>
    <dbReference type="NCBI Taxonomy" id="498019"/>
    <lineage>
        <taxon>Eukaryota</taxon>
        <taxon>Fungi</taxon>
        <taxon>Dikarya</taxon>
        <taxon>Ascomycota</taxon>
        <taxon>Saccharomycotina</taxon>
        <taxon>Pichiomycetes</taxon>
        <taxon>Metschnikowiaceae</taxon>
        <taxon>Candidozyma</taxon>
    </lineage>
</organism>
<feature type="chain" id="PRO_5005545461" evidence="1">
    <location>
        <begin position="41"/>
        <end position="101"/>
    </location>
</feature>
<dbReference type="AlphaFoldDB" id="A0A0L0P8T7"/>
<reference evidence="3" key="1">
    <citation type="journal article" date="2015" name="BMC Genomics">
        <title>Draft genome of a commonly misdiagnosed multidrug resistant pathogen Candida auris.</title>
        <authorList>
            <person name="Chatterjee S."/>
            <person name="Alampalli S.V."/>
            <person name="Nageshan R.K."/>
            <person name="Chettiar S.T."/>
            <person name="Joshi S."/>
            <person name="Tatu U.S."/>
        </authorList>
    </citation>
    <scope>NUCLEOTIDE SEQUENCE [LARGE SCALE GENOMIC DNA]</scope>
    <source>
        <strain evidence="3">6684</strain>
    </source>
</reference>
<dbReference type="VEuPathDB" id="FungiDB:QG37_00151"/>
<evidence type="ECO:0000256" key="1">
    <source>
        <dbReference type="SAM" id="SignalP"/>
    </source>
</evidence>
<sequence length="101" mass="11656">MKYEDRGPKGLASGQKNKNRWCCLLFRFSVLVAQVLKAEAHRYAATTEAYFSTWLRNQGSCGKRDTRARKQSIWGGISCRDLIRLIEIPQIMFYAFTCSLK</sequence>
<feature type="signal peptide" evidence="1">
    <location>
        <begin position="1"/>
        <end position="40"/>
    </location>
</feature>
<proteinExistence type="predicted"/>
<accession>A0A0L0P8T7</accession>
<protein>
    <submittedName>
        <fullName evidence="2">Uncharacterized protein</fullName>
    </submittedName>
</protein>
<comment type="caution">
    <text evidence="2">The sequence shown here is derived from an EMBL/GenBank/DDBJ whole genome shotgun (WGS) entry which is preliminary data.</text>
</comment>
<gene>
    <name evidence="2" type="ORF">QG37_00151</name>
</gene>